<evidence type="ECO:0000313" key="2">
    <source>
        <dbReference type="Proteomes" id="UP001634393"/>
    </source>
</evidence>
<name>A0ABD3SYL7_9LAMI</name>
<comment type="caution">
    <text evidence="1">The sequence shown here is derived from an EMBL/GenBank/DDBJ whole genome shotgun (WGS) entry which is preliminary data.</text>
</comment>
<reference evidence="1 2" key="1">
    <citation type="submission" date="2024-12" db="EMBL/GenBank/DDBJ databases">
        <title>The unique morphological basis and parallel evolutionary history of personate flowers in Penstemon.</title>
        <authorList>
            <person name="Depatie T.H."/>
            <person name="Wessinger C.A."/>
        </authorList>
    </citation>
    <scope>NUCLEOTIDE SEQUENCE [LARGE SCALE GENOMIC DNA]</scope>
    <source>
        <strain evidence="1">WTNN_2</strain>
        <tissue evidence="1">Leaf</tissue>
    </source>
</reference>
<dbReference type="EMBL" id="JBJXBP010000005">
    <property type="protein sequence ID" value="KAL3829746.1"/>
    <property type="molecule type" value="Genomic_DNA"/>
</dbReference>
<proteinExistence type="predicted"/>
<accession>A0ABD3SYL7</accession>
<dbReference type="Proteomes" id="UP001634393">
    <property type="component" value="Unassembled WGS sequence"/>
</dbReference>
<keyword evidence="2" id="KW-1185">Reference proteome</keyword>
<protein>
    <submittedName>
        <fullName evidence="1">Uncharacterized protein</fullName>
    </submittedName>
</protein>
<sequence length="197" mass="22306">MLHSPGHNISSNPHSACFSGQIMPNEKISLSMLIFVSSSSPYSTSQPSSSTSSAPTYLSTLSRFSLQFFRSSTSLSTQFARFFPLSISISSLRSLSSIFEYLLVFGSKIKFFKVSGNIAPGNWMLKKPDGPCFFSFGSITETIMRPTEQEKWLSEYDLLIPVLLFKTLLENEKHMWLFEYDRRIPPAFPRKSLLKID</sequence>
<evidence type="ECO:0000313" key="1">
    <source>
        <dbReference type="EMBL" id="KAL3829746.1"/>
    </source>
</evidence>
<organism evidence="1 2">
    <name type="scientific">Penstemon smallii</name>
    <dbReference type="NCBI Taxonomy" id="265156"/>
    <lineage>
        <taxon>Eukaryota</taxon>
        <taxon>Viridiplantae</taxon>
        <taxon>Streptophyta</taxon>
        <taxon>Embryophyta</taxon>
        <taxon>Tracheophyta</taxon>
        <taxon>Spermatophyta</taxon>
        <taxon>Magnoliopsida</taxon>
        <taxon>eudicotyledons</taxon>
        <taxon>Gunneridae</taxon>
        <taxon>Pentapetalae</taxon>
        <taxon>asterids</taxon>
        <taxon>lamiids</taxon>
        <taxon>Lamiales</taxon>
        <taxon>Plantaginaceae</taxon>
        <taxon>Cheloneae</taxon>
        <taxon>Penstemon</taxon>
    </lineage>
</organism>
<dbReference type="AlphaFoldDB" id="A0ABD3SYL7"/>
<gene>
    <name evidence="1" type="ORF">ACJIZ3_018548</name>
</gene>